<evidence type="ECO:0000256" key="4">
    <source>
        <dbReference type="ARBA" id="ARBA00023136"/>
    </source>
</evidence>
<dbReference type="Gene3D" id="1.20.1540.10">
    <property type="entry name" value="Rhomboid-like"/>
    <property type="match status" value="1"/>
</dbReference>
<evidence type="ECO:0000256" key="2">
    <source>
        <dbReference type="ARBA" id="ARBA00022692"/>
    </source>
</evidence>
<feature type="transmembrane region" description="Helical" evidence="5">
    <location>
        <begin position="139"/>
        <end position="157"/>
    </location>
</feature>
<evidence type="ECO:0000313" key="7">
    <source>
        <dbReference type="EMBL" id="SLM10771.1"/>
    </source>
</evidence>
<feature type="transmembrane region" description="Helical" evidence="5">
    <location>
        <begin position="113"/>
        <end position="132"/>
    </location>
</feature>
<feature type="transmembrane region" description="Helical" evidence="5">
    <location>
        <begin position="87"/>
        <end position="107"/>
    </location>
</feature>
<accession>A0A3P3XGH4</accession>
<gene>
    <name evidence="7" type="ORF">SPIROBIBN47_150111</name>
</gene>
<reference evidence="7" key="1">
    <citation type="submission" date="2017-02" db="EMBL/GenBank/DDBJ databases">
        <authorList>
            <person name="Regsiter A."/>
            <person name="William W."/>
        </authorList>
    </citation>
    <scope>NUCLEOTIDE SEQUENCE</scope>
    <source>
        <strain evidence="7">Bib</strain>
    </source>
</reference>
<keyword evidence="2 5" id="KW-0812">Transmembrane</keyword>
<evidence type="ECO:0000259" key="6">
    <source>
        <dbReference type="Pfam" id="PF01694"/>
    </source>
</evidence>
<keyword evidence="3 5" id="KW-1133">Transmembrane helix</keyword>
<evidence type="ECO:0000256" key="3">
    <source>
        <dbReference type="ARBA" id="ARBA00022989"/>
    </source>
</evidence>
<dbReference type="GO" id="GO:0016020">
    <property type="term" value="C:membrane"/>
    <property type="evidence" value="ECO:0007669"/>
    <property type="project" value="UniProtKB-SubCell"/>
</dbReference>
<dbReference type="GO" id="GO:0004252">
    <property type="term" value="F:serine-type endopeptidase activity"/>
    <property type="evidence" value="ECO:0007669"/>
    <property type="project" value="InterPro"/>
</dbReference>
<evidence type="ECO:0000256" key="1">
    <source>
        <dbReference type="ARBA" id="ARBA00004141"/>
    </source>
</evidence>
<dbReference type="Pfam" id="PF01694">
    <property type="entry name" value="Rhomboid"/>
    <property type="match status" value="1"/>
</dbReference>
<sequence length="184" mass="20006">MRIRYNAPVTLTFTLLAAIVLVLSQTIAPSLIPTVFSTPAPFHSNAFVDYLKLFTHVLGHANIQHFIGNFTMILLLGPILESVYGSGFLLLSILITALATGLANTILFPNVVLLGASGVVFMMIMLSSITNFSKGEVPLTFILIMIVYLGGQVWDALTKQDNISQFSHIIGGLVGSFLGFYRKK</sequence>
<dbReference type="EMBL" id="FWDM01000007">
    <property type="protein sequence ID" value="SLM10771.1"/>
    <property type="molecule type" value="Genomic_DNA"/>
</dbReference>
<proteinExistence type="predicted"/>
<organism evidence="7">
    <name type="scientific">uncultured spirochete</name>
    <dbReference type="NCBI Taxonomy" id="156406"/>
    <lineage>
        <taxon>Bacteria</taxon>
        <taxon>Pseudomonadati</taxon>
        <taxon>Spirochaetota</taxon>
        <taxon>Spirochaetia</taxon>
        <taxon>Spirochaetales</taxon>
        <taxon>environmental samples</taxon>
    </lineage>
</organism>
<dbReference type="InterPro" id="IPR035952">
    <property type="entry name" value="Rhomboid-like_sf"/>
</dbReference>
<comment type="subcellular location">
    <subcellularLocation>
        <location evidence="1">Membrane</location>
        <topology evidence="1">Multi-pass membrane protein</topology>
    </subcellularLocation>
</comment>
<keyword evidence="4 5" id="KW-0472">Membrane</keyword>
<feature type="transmembrane region" description="Helical" evidence="5">
    <location>
        <begin position="61"/>
        <end position="80"/>
    </location>
</feature>
<dbReference type="SUPFAM" id="SSF144091">
    <property type="entry name" value="Rhomboid-like"/>
    <property type="match status" value="1"/>
</dbReference>
<feature type="transmembrane region" description="Helical" evidence="5">
    <location>
        <begin position="163"/>
        <end position="181"/>
    </location>
</feature>
<feature type="domain" description="Peptidase S54 rhomboid" evidence="6">
    <location>
        <begin position="50"/>
        <end position="181"/>
    </location>
</feature>
<dbReference type="InterPro" id="IPR022764">
    <property type="entry name" value="Peptidase_S54_rhomboid_dom"/>
</dbReference>
<dbReference type="AlphaFoldDB" id="A0A3P3XGH4"/>
<name>A0A3P3XGH4_9SPIR</name>
<evidence type="ECO:0000256" key="5">
    <source>
        <dbReference type="SAM" id="Phobius"/>
    </source>
</evidence>
<protein>
    <submittedName>
        <fullName evidence="7">Rhomboid family protein</fullName>
    </submittedName>
</protein>
<dbReference type="PANTHER" id="PTHR43066">
    <property type="entry name" value="RHOMBOID-RELATED PROTEIN"/>
    <property type="match status" value="1"/>
</dbReference>